<sequence>MTMRCRRRRRPEEDKQSLARLNCPDQAVDPCSQAGLLHALIWIGQAMLTFVLCALSLLRDNVPRQFGLDDENVTKAINATENATGTTKTAPTATTQTRAALSASHDARISPAKSEFENEVLRLGETCEARSIELSALRKELRRSSVAFSAMALAAQYWSEKLRRTEDYSQQLKGQLQMAEKVILKAHNDIENLKKDLQDEVSARKEDVEKFEQTRDHKLTDLEQKHAAAVVLLQEEFERRLKEAIEQKGAKNANVDVVPKSELEQLKIEHAQALERLEASRTEELNALTDAQRELERRLAEKTSQCRRVEDEAIALKDKLLQSADTRAQWLTKKVASLEKEVESLNAVLEIKTAEVRELMVDRRENQDRKERMANMQEVIDKHRARIEDLTAQLDRKVEVQQQLTAENVKLHELSAKKDRIITQMDHDFEELKYKTRDSNNFIMDVSTPLHHRPLRESKSVGGPGSTPEADGVMSRSWHISFGDTRTARRGSRTVSRKSSSSESKASDEESRVPTVLDEVFSREEQVALEETVSGHAAVSRA</sequence>
<dbReference type="InParanoid" id="A0A1V9WZB6"/>
<dbReference type="GO" id="GO:0005634">
    <property type="term" value="C:nucleus"/>
    <property type="evidence" value="ECO:0007669"/>
    <property type="project" value="TreeGrafter"/>
</dbReference>
<proteinExistence type="predicted"/>
<evidence type="ECO:0000256" key="4">
    <source>
        <dbReference type="SAM" id="Phobius"/>
    </source>
</evidence>
<keyword evidence="4" id="KW-1133">Transmembrane helix</keyword>
<dbReference type="InterPro" id="IPR051293">
    <property type="entry name" value="MTUS1/CCDC69"/>
</dbReference>
<name>A0A1V9WZB6_9ACAR</name>
<organism evidence="5 6">
    <name type="scientific">Tropilaelaps mercedesae</name>
    <dbReference type="NCBI Taxonomy" id="418985"/>
    <lineage>
        <taxon>Eukaryota</taxon>
        <taxon>Metazoa</taxon>
        <taxon>Ecdysozoa</taxon>
        <taxon>Arthropoda</taxon>
        <taxon>Chelicerata</taxon>
        <taxon>Arachnida</taxon>
        <taxon>Acari</taxon>
        <taxon>Parasitiformes</taxon>
        <taxon>Mesostigmata</taxon>
        <taxon>Gamasina</taxon>
        <taxon>Dermanyssoidea</taxon>
        <taxon>Laelapidae</taxon>
        <taxon>Tropilaelaps</taxon>
    </lineage>
</organism>
<evidence type="ECO:0000256" key="1">
    <source>
        <dbReference type="ARBA" id="ARBA00023054"/>
    </source>
</evidence>
<comment type="caution">
    <text evidence="5">The sequence shown here is derived from an EMBL/GenBank/DDBJ whole genome shotgun (WGS) entry which is preliminary data.</text>
</comment>
<gene>
    <name evidence="5" type="ORF">BIW11_14087</name>
</gene>
<reference evidence="5 6" key="1">
    <citation type="journal article" date="2017" name="Gigascience">
        <title>Draft genome of the honey bee ectoparasitic mite, Tropilaelaps mercedesae, is shaped by the parasitic life history.</title>
        <authorList>
            <person name="Dong X."/>
            <person name="Armstrong S.D."/>
            <person name="Xia D."/>
            <person name="Makepeace B.L."/>
            <person name="Darby A.C."/>
            <person name="Kadowaki T."/>
        </authorList>
    </citation>
    <scope>NUCLEOTIDE SEQUENCE [LARGE SCALE GENOMIC DNA]</scope>
    <source>
        <strain evidence="5">Wuxi-XJTLU</strain>
    </source>
</reference>
<keyword evidence="4" id="KW-0472">Membrane</keyword>
<dbReference type="GO" id="GO:0008017">
    <property type="term" value="F:microtubule binding"/>
    <property type="evidence" value="ECO:0007669"/>
    <property type="project" value="TreeGrafter"/>
</dbReference>
<keyword evidence="4" id="KW-0812">Transmembrane</keyword>
<dbReference type="PANTHER" id="PTHR24200">
    <property type="entry name" value="TOUCAN, ISOFORM A"/>
    <property type="match status" value="1"/>
</dbReference>
<feature type="transmembrane region" description="Helical" evidence="4">
    <location>
        <begin position="39"/>
        <end position="58"/>
    </location>
</feature>
<dbReference type="AlphaFoldDB" id="A0A1V9WZB6"/>
<evidence type="ECO:0000313" key="5">
    <source>
        <dbReference type="EMBL" id="OQR66538.1"/>
    </source>
</evidence>
<feature type="region of interest" description="Disordered" evidence="3">
    <location>
        <begin position="449"/>
        <end position="518"/>
    </location>
</feature>
<protein>
    <submittedName>
        <fullName evidence="5">Uncharacterized protein</fullName>
    </submittedName>
</protein>
<feature type="coiled-coil region" evidence="2">
    <location>
        <begin position="176"/>
        <end position="407"/>
    </location>
</feature>
<dbReference type="EMBL" id="MNPL01032037">
    <property type="protein sequence ID" value="OQR66538.1"/>
    <property type="molecule type" value="Genomic_DNA"/>
</dbReference>
<evidence type="ECO:0000256" key="2">
    <source>
        <dbReference type="SAM" id="Coils"/>
    </source>
</evidence>
<dbReference type="STRING" id="418985.A0A1V9WZB6"/>
<keyword evidence="6" id="KW-1185">Reference proteome</keyword>
<dbReference type="PANTHER" id="PTHR24200:SF11">
    <property type="entry name" value="TOUCAN, ISOFORM A"/>
    <property type="match status" value="1"/>
</dbReference>
<accession>A0A1V9WZB6</accession>
<evidence type="ECO:0000313" key="6">
    <source>
        <dbReference type="Proteomes" id="UP000192247"/>
    </source>
</evidence>
<evidence type="ECO:0000256" key="3">
    <source>
        <dbReference type="SAM" id="MobiDB-lite"/>
    </source>
</evidence>
<dbReference type="GO" id="GO:0005737">
    <property type="term" value="C:cytoplasm"/>
    <property type="evidence" value="ECO:0007669"/>
    <property type="project" value="TreeGrafter"/>
</dbReference>
<dbReference type="OrthoDB" id="10038993at2759"/>
<dbReference type="Proteomes" id="UP000192247">
    <property type="component" value="Unassembled WGS sequence"/>
</dbReference>
<keyword evidence="1 2" id="KW-0175">Coiled coil</keyword>